<dbReference type="GO" id="GO:0006508">
    <property type="term" value="P:proteolysis"/>
    <property type="evidence" value="ECO:0007669"/>
    <property type="project" value="UniProtKB-KW"/>
</dbReference>
<dbReference type="GO" id="GO:0004252">
    <property type="term" value="F:serine-type endopeptidase activity"/>
    <property type="evidence" value="ECO:0007669"/>
    <property type="project" value="InterPro"/>
</dbReference>
<evidence type="ECO:0000313" key="9">
    <source>
        <dbReference type="EMBL" id="KJE77063.1"/>
    </source>
</evidence>
<dbReference type="AlphaFoldDB" id="A0A0D8FUU4"/>
<evidence type="ECO:0000256" key="2">
    <source>
        <dbReference type="ARBA" id="ARBA00022670"/>
    </source>
</evidence>
<dbReference type="CDD" id="cd04056">
    <property type="entry name" value="Peptidases_S53"/>
    <property type="match status" value="1"/>
</dbReference>
<gene>
    <name evidence="9" type="primary">pcp2</name>
    <name evidence="9" type="ORF">FEAC_11890</name>
</gene>
<dbReference type="PROSITE" id="PS51695">
    <property type="entry name" value="SEDOLISIN"/>
    <property type="match status" value="1"/>
</dbReference>
<keyword evidence="7" id="KW-0865">Zymogen</keyword>
<dbReference type="InterPro" id="IPR036852">
    <property type="entry name" value="Peptidase_S8/S53_dom_sf"/>
</dbReference>
<evidence type="ECO:0000313" key="10">
    <source>
        <dbReference type="Proteomes" id="UP000032336"/>
    </source>
</evidence>
<protein>
    <submittedName>
        <fullName evidence="9">Pseudomonalisin</fullName>
        <ecNumber evidence="9">3.4.21.100</ecNumber>
    </submittedName>
</protein>
<dbReference type="SUPFAM" id="SSF54897">
    <property type="entry name" value="Protease propeptides/inhibitors"/>
    <property type="match status" value="1"/>
</dbReference>
<accession>A0A0D8FUU4</accession>
<keyword evidence="3" id="KW-0479">Metal-binding</keyword>
<dbReference type="CDD" id="cd11377">
    <property type="entry name" value="Pro-peptidase_S53"/>
    <property type="match status" value="1"/>
</dbReference>
<dbReference type="EMBL" id="JXUW01000008">
    <property type="protein sequence ID" value="KJE77063.1"/>
    <property type="molecule type" value="Genomic_DNA"/>
</dbReference>
<dbReference type="STRING" id="1121877.FEAC_11890"/>
<name>A0A0D8FUU4_9ACTN</name>
<dbReference type="PATRIC" id="fig|1121877.4.peg.1307"/>
<evidence type="ECO:0000256" key="6">
    <source>
        <dbReference type="ARBA" id="ARBA00022837"/>
    </source>
</evidence>
<sequence length="593" mass="62453">MVVKGYLGVFLASVLVASGMLAVQQRTLLASMRQPVAPATMTVEFDVVLKPRNEASLLANAWARSQQPPGHYLTPAQFGRDYAPSPVIQDMVSDYFHEYGMKTGAVWPGGLVMPVTGTVAQATAALGVAFDRARLSGGRSVAVADTYPAKLSSSIDGHIAGITGLFANGYFPVASRKAKGVPRIRSAAGASTISCSGLRRDNSPRLGYAPAVVARYYHLPRSITRHSVTVGIAEFADVTSAASTALGASLLRYARCVGEPLHLATVAVDGGSGNAGRSHLEEAALDIETLLSYAPGVHLLVYTASSGNANALYLRMVSQDKASILLTTWGTCEANTPPQQLSIEQLAFAQAALQGQTVVAASGDDGSSDCLATGHNAGLAVDNPASQPMVTGVGGEEFTSALDAKTTPSVWNDATYSGASGGGLSQVFSEPSYQRGVYSEVGRAALHCRLQSGCRLVPDVAMIAVGAKIDVPGRGWTLLGGTSLAASVFAAGLADLESHANVRLGLVNPWLYSLDARTGVFTSVQRGGNDFRRLHPGQFRVTGRYSLATGLGSPNFALLMDALKRRIQPQVPQPYAWVRSRMTFHLRELLERF</sequence>
<dbReference type="SUPFAM" id="SSF52743">
    <property type="entry name" value="Subtilisin-like"/>
    <property type="match status" value="1"/>
</dbReference>
<feature type="domain" description="Peptidase S53" evidence="8">
    <location>
        <begin position="207"/>
        <end position="566"/>
    </location>
</feature>
<dbReference type="InterPro" id="IPR030400">
    <property type="entry name" value="Sedolisin_dom"/>
</dbReference>
<evidence type="ECO:0000256" key="1">
    <source>
        <dbReference type="ARBA" id="ARBA00001913"/>
    </source>
</evidence>
<keyword evidence="10" id="KW-1185">Reference proteome</keyword>
<evidence type="ECO:0000256" key="7">
    <source>
        <dbReference type="ARBA" id="ARBA00023145"/>
    </source>
</evidence>
<dbReference type="Gene3D" id="3.40.50.200">
    <property type="entry name" value="Peptidase S8/S53 domain"/>
    <property type="match status" value="1"/>
</dbReference>
<keyword evidence="5" id="KW-0720">Serine protease</keyword>
<dbReference type="SMART" id="SM00944">
    <property type="entry name" value="Pro-kuma_activ"/>
    <property type="match status" value="1"/>
</dbReference>
<dbReference type="PANTHER" id="PTHR14218:SF15">
    <property type="entry name" value="TRIPEPTIDYL-PEPTIDASE 1"/>
    <property type="match status" value="1"/>
</dbReference>
<dbReference type="eggNOG" id="COG4934">
    <property type="taxonomic scope" value="Bacteria"/>
</dbReference>
<organism evidence="9 10">
    <name type="scientific">Ferrimicrobium acidiphilum DSM 19497</name>
    <dbReference type="NCBI Taxonomy" id="1121877"/>
    <lineage>
        <taxon>Bacteria</taxon>
        <taxon>Bacillati</taxon>
        <taxon>Actinomycetota</taxon>
        <taxon>Acidimicrobiia</taxon>
        <taxon>Acidimicrobiales</taxon>
        <taxon>Acidimicrobiaceae</taxon>
        <taxon>Ferrimicrobium</taxon>
    </lineage>
</organism>
<evidence type="ECO:0000259" key="8">
    <source>
        <dbReference type="PROSITE" id="PS51695"/>
    </source>
</evidence>
<comment type="cofactor">
    <cofactor evidence="1">
        <name>Ca(2+)</name>
        <dbReference type="ChEBI" id="CHEBI:29108"/>
    </cofactor>
</comment>
<dbReference type="GO" id="GO:0046872">
    <property type="term" value="F:metal ion binding"/>
    <property type="evidence" value="ECO:0007669"/>
    <property type="project" value="UniProtKB-KW"/>
</dbReference>
<reference evidence="9 10" key="1">
    <citation type="submission" date="2015-01" db="EMBL/GenBank/DDBJ databases">
        <title>Draft genome of the acidophilic iron oxidizer Ferrimicrobium acidiphilum strain T23.</title>
        <authorList>
            <person name="Poehlein A."/>
            <person name="Eisen S."/>
            <person name="Schloemann M."/>
            <person name="Johnson B.D."/>
            <person name="Daniel R."/>
            <person name="Muehling M."/>
        </authorList>
    </citation>
    <scope>NUCLEOTIDE SEQUENCE [LARGE SCALE GENOMIC DNA]</scope>
    <source>
        <strain evidence="9 10">T23</strain>
    </source>
</reference>
<dbReference type="InterPro" id="IPR050819">
    <property type="entry name" value="Tripeptidyl-peptidase_I"/>
</dbReference>
<dbReference type="GO" id="GO:0008240">
    <property type="term" value="F:tripeptidyl-peptidase activity"/>
    <property type="evidence" value="ECO:0007669"/>
    <property type="project" value="TreeGrafter"/>
</dbReference>
<proteinExistence type="predicted"/>
<evidence type="ECO:0000256" key="4">
    <source>
        <dbReference type="ARBA" id="ARBA00022801"/>
    </source>
</evidence>
<dbReference type="InterPro" id="IPR015366">
    <property type="entry name" value="S53_propep"/>
</dbReference>
<evidence type="ECO:0000256" key="5">
    <source>
        <dbReference type="ARBA" id="ARBA00022825"/>
    </source>
</evidence>
<evidence type="ECO:0000256" key="3">
    <source>
        <dbReference type="ARBA" id="ARBA00022723"/>
    </source>
</evidence>
<comment type="caution">
    <text evidence="9">The sequence shown here is derived from an EMBL/GenBank/DDBJ whole genome shotgun (WGS) entry which is preliminary data.</text>
</comment>
<keyword evidence="2" id="KW-0645">Protease</keyword>
<dbReference type="Proteomes" id="UP000032336">
    <property type="component" value="Unassembled WGS sequence"/>
</dbReference>
<dbReference type="PANTHER" id="PTHR14218">
    <property type="entry name" value="PROTEASE S8 TRIPEPTIDYL PEPTIDASE I CLN2"/>
    <property type="match status" value="1"/>
</dbReference>
<keyword evidence="4 9" id="KW-0378">Hydrolase</keyword>
<dbReference type="Pfam" id="PF09286">
    <property type="entry name" value="Pro-kuma_activ"/>
    <property type="match status" value="1"/>
</dbReference>
<dbReference type="EC" id="3.4.21.100" evidence="9"/>
<keyword evidence="6" id="KW-0106">Calcium</keyword>